<gene>
    <name evidence="1" type="ORF">LSH36_12g35000</name>
</gene>
<reference evidence="1" key="1">
    <citation type="journal article" date="2023" name="Mol. Biol. Evol.">
        <title>Third-Generation Sequencing Reveals the Adaptive Role of the Epigenome in Three Deep-Sea Polychaetes.</title>
        <authorList>
            <person name="Perez M."/>
            <person name="Aroh O."/>
            <person name="Sun Y."/>
            <person name="Lan Y."/>
            <person name="Juniper S.K."/>
            <person name="Young C.R."/>
            <person name="Angers B."/>
            <person name="Qian P.Y."/>
        </authorList>
    </citation>
    <scope>NUCLEOTIDE SEQUENCE</scope>
    <source>
        <strain evidence="1">P08H-3</strain>
    </source>
</reference>
<dbReference type="Proteomes" id="UP001208570">
    <property type="component" value="Unassembled WGS sequence"/>
</dbReference>
<dbReference type="AlphaFoldDB" id="A0AAD9NGI1"/>
<comment type="caution">
    <text evidence="1">The sequence shown here is derived from an EMBL/GenBank/DDBJ whole genome shotgun (WGS) entry which is preliminary data.</text>
</comment>
<protein>
    <submittedName>
        <fullName evidence="1">Uncharacterized protein</fullName>
    </submittedName>
</protein>
<keyword evidence="2" id="KW-1185">Reference proteome</keyword>
<sequence>MRGWCMCVIIVAPRMWGLGCDRGRSGRGFSSSDIHLSVICQFIVSFML</sequence>
<evidence type="ECO:0000313" key="1">
    <source>
        <dbReference type="EMBL" id="KAK2169195.1"/>
    </source>
</evidence>
<organism evidence="1 2">
    <name type="scientific">Paralvinella palmiformis</name>
    <dbReference type="NCBI Taxonomy" id="53620"/>
    <lineage>
        <taxon>Eukaryota</taxon>
        <taxon>Metazoa</taxon>
        <taxon>Spiralia</taxon>
        <taxon>Lophotrochozoa</taxon>
        <taxon>Annelida</taxon>
        <taxon>Polychaeta</taxon>
        <taxon>Sedentaria</taxon>
        <taxon>Canalipalpata</taxon>
        <taxon>Terebellida</taxon>
        <taxon>Terebelliformia</taxon>
        <taxon>Alvinellidae</taxon>
        <taxon>Paralvinella</taxon>
    </lineage>
</organism>
<dbReference type="EMBL" id="JAODUP010000012">
    <property type="protein sequence ID" value="KAK2169195.1"/>
    <property type="molecule type" value="Genomic_DNA"/>
</dbReference>
<name>A0AAD9NGI1_9ANNE</name>
<proteinExistence type="predicted"/>
<evidence type="ECO:0000313" key="2">
    <source>
        <dbReference type="Proteomes" id="UP001208570"/>
    </source>
</evidence>
<accession>A0AAD9NGI1</accession>